<dbReference type="GO" id="GO:0004222">
    <property type="term" value="F:metalloendopeptidase activity"/>
    <property type="evidence" value="ECO:0007669"/>
    <property type="project" value="InterPro"/>
</dbReference>
<evidence type="ECO:0000313" key="10">
    <source>
        <dbReference type="Proteomes" id="UP000182569"/>
    </source>
</evidence>
<accession>A0A1J0GK86</accession>
<dbReference type="PANTHER" id="PTHR34217">
    <property type="entry name" value="METAL-DEPENDENT CARBOXYPEPTIDASE"/>
    <property type="match status" value="1"/>
</dbReference>
<comment type="cofactor">
    <cofactor evidence="6">
        <name>Zn(2+)</name>
        <dbReference type="ChEBI" id="CHEBI:29105"/>
    </cofactor>
    <text evidence="6">Binds 1 zinc ion.</text>
</comment>
<evidence type="ECO:0000313" key="9">
    <source>
        <dbReference type="EMBL" id="APC41788.1"/>
    </source>
</evidence>
<evidence type="ECO:0000256" key="6">
    <source>
        <dbReference type="RuleBase" id="RU003435"/>
    </source>
</evidence>
<feature type="domain" description="Oligopeptidase F N-terminal" evidence="8">
    <location>
        <begin position="114"/>
        <end position="171"/>
    </location>
</feature>
<dbReference type="InterPro" id="IPR001567">
    <property type="entry name" value="Pept_M3A_M3B_dom"/>
</dbReference>
<keyword evidence="4 6" id="KW-0862">Zinc</keyword>
<dbReference type="NCBIfam" id="TIGR02290">
    <property type="entry name" value="M3_fam_3"/>
    <property type="match status" value="1"/>
</dbReference>
<dbReference type="STRING" id="1552.A7L45_17800"/>
<dbReference type="SUPFAM" id="SSF55486">
    <property type="entry name" value="Metalloproteases ('zincins'), catalytic domain"/>
    <property type="match status" value="1"/>
</dbReference>
<comment type="similarity">
    <text evidence="6">Belongs to the peptidase M3 family.</text>
</comment>
<dbReference type="PANTHER" id="PTHR34217:SF1">
    <property type="entry name" value="CARBOXYPEPTIDASE 1"/>
    <property type="match status" value="1"/>
</dbReference>
<evidence type="ECO:0000256" key="2">
    <source>
        <dbReference type="ARBA" id="ARBA00022723"/>
    </source>
</evidence>
<dbReference type="InterPro" id="IPR013647">
    <property type="entry name" value="OligopepF_N_dom"/>
</dbReference>
<dbReference type="InterPro" id="IPR034006">
    <property type="entry name" value="M3B_PepF_2"/>
</dbReference>
<evidence type="ECO:0000259" key="8">
    <source>
        <dbReference type="Pfam" id="PF08439"/>
    </source>
</evidence>
<keyword evidence="2 6" id="KW-0479">Metal-binding</keyword>
<dbReference type="InterPro" id="IPR011977">
    <property type="entry name" value="Pept_M3B_clade3"/>
</dbReference>
<evidence type="ECO:0000256" key="4">
    <source>
        <dbReference type="ARBA" id="ARBA00022833"/>
    </source>
</evidence>
<dbReference type="InterPro" id="IPR001333">
    <property type="entry name" value="Peptidase_M32_Taq"/>
</dbReference>
<keyword evidence="3 6" id="KW-0378">Hydrolase</keyword>
<proteinExistence type="inferred from homology"/>
<dbReference type="GO" id="GO:0046872">
    <property type="term" value="F:metal ion binding"/>
    <property type="evidence" value="ECO:0007669"/>
    <property type="project" value="UniProtKB-UniRule"/>
</dbReference>
<dbReference type="AlphaFoldDB" id="A0A1J0GK86"/>
<name>A0A1J0GK86_9CLOT</name>
<dbReference type="CDD" id="cd09607">
    <property type="entry name" value="M3B_PepF"/>
    <property type="match status" value="1"/>
</dbReference>
<dbReference type="EMBL" id="CP015756">
    <property type="protein sequence ID" value="APC41788.1"/>
    <property type="molecule type" value="Genomic_DNA"/>
</dbReference>
<evidence type="ECO:0000256" key="3">
    <source>
        <dbReference type="ARBA" id="ARBA00022801"/>
    </source>
</evidence>
<dbReference type="InterPro" id="IPR042088">
    <property type="entry name" value="OligoPept_F_C"/>
</dbReference>
<keyword evidence="5 6" id="KW-0482">Metalloprotease</keyword>
<sequence length="589" mass="66913">MDMIWSLNELYTSFESKEFKDDMISFENSIEYIKEWTLENCKTSNNPKEKIESYIDFENKFNDLVNKLYNYAELSTSVDTKNEVASKISEKIAFKLSELARPSTIFSKWLNSIEDLNSIIEDSPLLKSHSYYLKELAKNAKFLLSDTEEELIAKMKNSGSDACSKLQNVLSSNLLVDITINGEDKKLPLSIVRNMAYDKDKNIRKNAYESELKSYDKIAESSASALNSIKGEVITLSYARGYESVLQNTLEDSRMDKETLDVMLSVMMESLPSFQKYFKKKAELLGHSSGLPFYELFAPLGNVNMHFTLDEARVFIVKNFRAFSDKLANYADNAFEHNWIDSAPKEGKVGGAFCENLHSIKESRILSNFTGSFNDVSTLAHELGHGYHGLCLSKESALNSDYPMPIAETASIFCETLISNAAIATATSEESFVILENDISSSAQVIVDILSRYLFETELFKRRANGSLSVNELKEIMLKAQKDAYGSSLDENFLHPYMWVCKPHYYDASSNFYNFPYAFGLLFSKGLYAKYLKTGDSFIRDYNALLSATGKNNLVDVAKIMNIDLHSIEFWRSSLKLIELDIEKFINMK</sequence>
<reference evidence="10" key="1">
    <citation type="journal article" date="2016" name="Front. Microbiol.">
        <title>Complete Genome Sequence of Clostridium estertheticum DSM 8809, a Microbe Identified in Spoiled Vacuum Packed Beef.</title>
        <authorList>
            <person name="Yu Z."/>
            <person name="Gunn L."/>
            <person name="Brennan E."/>
            <person name="Reid R."/>
            <person name="Wall P.G."/>
            <person name="Gaora O.P."/>
            <person name="Hurley D."/>
            <person name="Bolton D."/>
            <person name="Fanning S."/>
        </authorList>
    </citation>
    <scope>NUCLEOTIDE SEQUENCE [LARGE SCALE GENOMIC DNA]</scope>
    <source>
        <strain evidence="10">DSM 8809</strain>
    </source>
</reference>
<gene>
    <name evidence="9" type="ORF">A7L45_17800</name>
</gene>
<keyword evidence="10" id="KW-1185">Reference proteome</keyword>
<keyword evidence="1 6" id="KW-0645">Protease</keyword>
<dbReference type="Pfam" id="PF08439">
    <property type="entry name" value="Peptidase_M3_N"/>
    <property type="match status" value="1"/>
</dbReference>
<dbReference type="OrthoDB" id="9769691at2"/>
<dbReference type="Gene3D" id="1.20.140.70">
    <property type="entry name" value="Oligopeptidase f, N-terminal domain"/>
    <property type="match status" value="1"/>
</dbReference>
<feature type="domain" description="Peptidase M3A/M3B catalytic" evidence="7">
    <location>
        <begin position="195"/>
        <end position="575"/>
    </location>
</feature>
<dbReference type="KEGG" id="ceu:A7L45_17800"/>
<evidence type="ECO:0000256" key="1">
    <source>
        <dbReference type="ARBA" id="ARBA00022670"/>
    </source>
</evidence>
<evidence type="ECO:0000259" key="7">
    <source>
        <dbReference type="Pfam" id="PF01432"/>
    </source>
</evidence>
<evidence type="ECO:0000256" key="5">
    <source>
        <dbReference type="ARBA" id="ARBA00023049"/>
    </source>
</evidence>
<dbReference type="GO" id="GO:0006508">
    <property type="term" value="P:proteolysis"/>
    <property type="evidence" value="ECO:0007669"/>
    <property type="project" value="UniProtKB-KW"/>
</dbReference>
<organism evidence="9 10">
    <name type="scientific">Clostridium estertheticum subsp. estertheticum</name>
    <dbReference type="NCBI Taxonomy" id="1552"/>
    <lineage>
        <taxon>Bacteria</taxon>
        <taxon>Bacillati</taxon>
        <taxon>Bacillota</taxon>
        <taxon>Clostridia</taxon>
        <taxon>Eubacteriales</taxon>
        <taxon>Clostridiaceae</taxon>
        <taxon>Clostridium</taxon>
    </lineage>
</organism>
<dbReference type="GO" id="GO:0004181">
    <property type="term" value="F:metallocarboxypeptidase activity"/>
    <property type="evidence" value="ECO:0007669"/>
    <property type="project" value="InterPro"/>
</dbReference>
<dbReference type="Gene3D" id="1.10.1370.20">
    <property type="entry name" value="Oligoendopeptidase f, C-terminal domain"/>
    <property type="match status" value="1"/>
</dbReference>
<dbReference type="Pfam" id="PF01432">
    <property type="entry name" value="Peptidase_M3"/>
    <property type="match status" value="1"/>
</dbReference>
<protein>
    <submittedName>
        <fullName evidence="9">Oligoendopeptidase F</fullName>
    </submittedName>
</protein>
<dbReference type="Proteomes" id="UP000182569">
    <property type="component" value="Chromosome"/>
</dbReference>